<dbReference type="PROSITE" id="PS50893">
    <property type="entry name" value="ABC_TRANSPORTER_2"/>
    <property type="match status" value="2"/>
</dbReference>
<comment type="caution">
    <text evidence="9">The sequence shown here is derived from an EMBL/GenBank/DDBJ whole genome shotgun (WGS) entry which is preliminary data.</text>
</comment>
<dbReference type="Pfam" id="PF12698">
    <property type="entry name" value="ABC2_membrane_3"/>
    <property type="match status" value="2"/>
</dbReference>
<gene>
    <name evidence="9" type="ORF">PEVE_00005837</name>
</gene>
<dbReference type="EMBL" id="CALNXI010001375">
    <property type="protein sequence ID" value="CAH3166849.1"/>
    <property type="molecule type" value="Genomic_DNA"/>
</dbReference>
<keyword evidence="5 7" id="KW-1133">Transmembrane helix</keyword>
<feature type="transmembrane region" description="Helical" evidence="7">
    <location>
        <begin position="438"/>
        <end position="461"/>
    </location>
</feature>
<dbReference type="SMART" id="SM00382">
    <property type="entry name" value="AAA"/>
    <property type="match status" value="2"/>
</dbReference>
<dbReference type="CDD" id="cd03263">
    <property type="entry name" value="ABC_subfamily_A"/>
    <property type="match status" value="2"/>
</dbReference>
<evidence type="ECO:0000313" key="10">
    <source>
        <dbReference type="Proteomes" id="UP001159427"/>
    </source>
</evidence>
<feature type="transmembrane region" description="Helical" evidence="7">
    <location>
        <begin position="1181"/>
        <end position="1204"/>
    </location>
</feature>
<dbReference type="InterPro" id="IPR056264">
    <property type="entry name" value="R2_ABCA1-4-like"/>
</dbReference>
<feature type="transmembrane region" description="Helical" evidence="7">
    <location>
        <begin position="1152"/>
        <end position="1169"/>
    </location>
</feature>
<accession>A0ABN8QMN5</accession>
<feature type="transmembrane region" description="Helical" evidence="7">
    <location>
        <begin position="1211"/>
        <end position="1234"/>
    </location>
</feature>
<dbReference type="InterPro" id="IPR017871">
    <property type="entry name" value="ABC_transporter-like_CS"/>
</dbReference>
<feature type="domain" description="ABC transporter" evidence="8">
    <location>
        <begin position="525"/>
        <end position="758"/>
    </location>
</feature>
<reference evidence="9 10" key="1">
    <citation type="submission" date="2022-05" db="EMBL/GenBank/DDBJ databases">
        <authorList>
            <consortium name="Genoscope - CEA"/>
            <person name="William W."/>
        </authorList>
    </citation>
    <scope>NUCLEOTIDE SEQUENCE [LARGE SCALE GENOMIC DNA]</scope>
</reference>
<evidence type="ECO:0000256" key="4">
    <source>
        <dbReference type="ARBA" id="ARBA00022840"/>
    </source>
</evidence>
<keyword evidence="4" id="KW-0067">ATP-binding</keyword>
<dbReference type="InterPro" id="IPR013525">
    <property type="entry name" value="ABC2_TM"/>
</dbReference>
<feature type="transmembrane region" description="Helical" evidence="7">
    <location>
        <begin position="254"/>
        <end position="275"/>
    </location>
</feature>
<evidence type="ECO:0000256" key="7">
    <source>
        <dbReference type="SAM" id="Phobius"/>
    </source>
</evidence>
<dbReference type="Proteomes" id="UP001159427">
    <property type="component" value="Unassembled WGS sequence"/>
</dbReference>
<evidence type="ECO:0000256" key="6">
    <source>
        <dbReference type="ARBA" id="ARBA00023136"/>
    </source>
</evidence>
<protein>
    <recommendedName>
        <fullName evidence="8">ABC transporter domain-containing protein</fullName>
    </recommendedName>
</protein>
<feature type="transmembrane region" description="Helical" evidence="7">
    <location>
        <begin position="366"/>
        <end position="387"/>
    </location>
</feature>
<evidence type="ECO:0000259" key="8">
    <source>
        <dbReference type="PROSITE" id="PS50893"/>
    </source>
</evidence>
<keyword evidence="6 7" id="KW-0472">Membrane</keyword>
<proteinExistence type="predicted"/>
<dbReference type="Gene3D" id="3.40.50.300">
    <property type="entry name" value="P-loop containing nucleotide triphosphate hydrolases"/>
    <property type="match status" value="2"/>
</dbReference>
<dbReference type="InterPro" id="IPR026082">
    <property type="entry name" value="ABCA"/>
</dbReference>
<dbReference type="Pfam" id="PF23321">
    <property type="entry name" value="R1_ABCA1"/>
    <property type="match status" value="1"/>
</dbReference>
<feature type="transmembrane region" description="Helical" evidence="7">
    <location>
        <begin position="21"/>
        <end position="45"/>
    </location>
</feature>
<dbReference type="PANTHER" id="PTHR19229:SF250">
    <property type="entry name" value="ABC TRANSPORTER DOMAIN-CONTAINING PROTEIN-RELATED"/>
    <property type="match status" value="1"/>
</dbReference>
<dbReference type="PROSITE" id="PS00211">
    <property type="entry name" value="ABC_TRANSPORTER_1"/>
    <property type="match status" value="1"/>
</dbReference>
<name>A0ABN8QMN5_9CNID</name>
<feature type="transmembrane region" description="Helical" evidence="7">
    <location>
        <begin position="1098"/>
        <end position="1122"/>
    </location>
</feature>
<dbReference type="PANTHER" id="PTHR19229">
    <property type="entry name" value="ATP-BINDING CASSETTE TRANSPORTER SUBFAMILY A ABCA"/>
    <property type="match status" value="1"/>
</dbReference>
<keyword evidence="2 7" id="KW-0812">Transmembrane</keyword>
<feature type="domain" description="ABC transporter" evidence="8">
    <location>
        <begin position="1395"/>
        <end position="1631"/>
    </location>
</feature>
<feature type="transmembrane region" description="Helical" evidence="7">
    <location>
        <begin position="296"/>
        <end position="318"/>
    </location>
</feature>
<sequence>MARANQFSLLMWKIFILLKRAPVRTFFQIALPLLFIAILVFLRAFKIKNEYKPSVTYPAFEVNKLPSDVSKLNQIAFAPNTSDVQHVMHRVVEQLGFARAEPFSSEEDMVSSLVSLQGNNKTFLGGIVFNTSPNGSNIIYKIRLSSKTDIKQNGGKKERQGFGTSPSTTWNTQFTFPVLQVPGPRNKNASHGGPPFYFEAGFLAIQHAVDVAIMNFRYKGKNDTRMLNTTVSVKRFPYPDYTHDNFVLVIQTSLPLLLMLSLIFTALNIVRDVVYEKEKKLKESMKMMGLSGWLHWLAWFTKYFLFLLIIMAFATFFFTVKFNSNGRVLNKTSPAVLFVFLMLYAVSSIMFCFCVSVFFSKANIAAAAGGVIWFCNYIPYFFVAQYYDTMSVGAKAASCLLSNVAMSMGAQLIGKFEGAGIGSQWSNLNQGPSIDDDFTLGLVMVMFVVDSLIYGLIAWYVEAVFPGDFGVPQPWYFPVLPSYWCGKGKEVEIKEFHDLENGSSQTGMSAPDFLEKEPVGLVPGIEIKNLKKVFSTEKGKKVAVNGVSLNMYEGQITALLGHNGAGKTTLMSMLTGLFPASSGSALVNGCSIRDNISGVRSSLGLCPQHDVLYDHLTVEEHLWFFAKLKNCPSHRVRQEVNRMIECIGLADKRHTQTRALSGGMKRKLSVGIALISDSKVVMLDEPTSGMDPSARRFTWDLLQQQKQGRTILLTTHFMDEADILGDRIAIMAEGNIKCCGSSLFLKNKYGVGYHMVIVKEPHCCVSKIISVVSGHVPTAMLESNVAGAELSFVLPSEATDKFEGLFLELENRRQELGIASYGASVTTLEEVFLKVGEEMDSTLSDKLQKRDEEETSSVNRMQVNGKIPNETERSVFSRLGTFGVASGGYGTFSDYSNYTHSSGFRLFRQRWYAMFVKRLLHSKRHKLSLVAQLLLPLVFTLIALISAKTFPQPTDSPPLDLTTNNYQNNFVPWASDGSSETKSLAENFRTQWPGGDTKPVHVTGDMEKYLTTEATKDGLGGFNRHDLIAATFAKKNGTVNVTAWFNNQAYHAIAVSLAAADAGLLRSVLGKNVSMTTVNHPLPRTVQESINDLQRNGLGFQISFFVLFGMAFLASSFVVFLVQERANKAKHVQFVSGVDPFSYWDSAYTWDLINFLLPSLSILILVAAFDVPAYTGPRLGYLFVLLMLYGWAIIPLMYLFSFVFRTASTAFVVLTMFNVITGLACLLTVFILSIPELDLLDVANALKWAFLVLPNYCLGQGLTDIFNNYNALDFFNKALDMCLHTKVPFFHPTKAKCEKLIRKYGGSQLEFQENYLSWDNPGIGRYLVFLALEGLVFYSLVLLIEYGVFNRFTGIFRRSFSTVGLRSEESSVADDDDVLEEKRRVMSSENMDDVLAIKELTKVFSGNGRRLPLIAVDSLCLGVPMSECFGLLGINGAGKTTTFRMLTGDETMTSGTVVVDGFDIREDMNRVRQRIGYCPQFDALIDQLTGRELLVMYARLRGVPEVLIADVVEELIQALLLQDHADKLTSSYSGGNKRKLSTAISLVGDPPVVFLDEPTTGMDPVARRLLWDALSRVRADGRCIVITSHSMEECEALCTRLAIMVNGRLKCLGSPQHLKHKFGEGYTLLARVSSNTPDTAPLKQFIESSFPGSVLKDEHQGMVHYHIRDTSITWAQLFGAIERVKLNFNIEDYSVSQTTLEQVFLNFARGQREEDS</sequence>
<dbReference type="Pfam" id="PF00005">
    <property type="entry name" value="ABC_tran"/>
    <property type="match status" value="2"/>
</dbReference>
<dbReference type="SUPFAM" id="SSF52540">
    <property type="entry name" value="P-loop containing nucleoside triphosphate hydrolases"/>
    <property type="match status" value="2"/>
</dbReference>
<evidence type="ECO:0000256" key="1">
    <source>
        <dbReference type="ARBA" id="ARBA00004141"/>
    </source>
</evidence>
<dbReference type="InterPro" id="IPR003439">
    <property type="entry name" value="ABC_transporter-like_ATP-bd"/>
</dbReference>
<feature type="transmembrane region" description="Helical" evidence="7">
    <location>
        <begin position="338"/>
        <end position="359"/>
    </location>
</feature>
<comment type="subcellular location">
    <subcellularLocation>
        <location evidence="1">Membrane</location>
        <topology evidence="1">Multi-pass membrane protein</topology>
    </subcellularLocation>
</comment>
<evidence type="ECO:0000256" key="5">
    <source>
        <dbReference type="ARBA" id="ARBA00022989"/>
    </source>
</evidence>
<keyword evidence="3" id="KW-0547">Nucleotide-binding</keyword>
<dbReference type="InterPro" id="IPR027417">
    <property type="entry name" value="P-loop_NTPase"/>
</dbReference>
<evidence type="ECO:0000256" key="2">
    <source>
        <dbReference type="ARBA" id="ARBA00022692"/>
    </source>
</evidence>
<dbReference type="InterPro" id="IPR003593">
    <property type="entry name" value="AAA+_ATPase"/>
</dbReference>
<organism evidence="9 10">
    <name type="scientific">Porites evermanni</name>
    <dbReference type="NCBI Taxonomy" id="104178"/>
    <lineage>
        <taxon>Eukaryota</taxon>
        <taxon>Metazoa</taxon>
        <taxon>Cnidaria</taxon>
        <taxon>Anthozoa</taxon>
        <taxon>Hexacorallia</taxon>
        <taxon>Scleractinia</taxon>
        <taxon>Fungiina</taxon>
        <taxon>Poritidae</taxon>
        <taxon>Porites</taxon>
    </lineage>
</organism>
<keyword evidence="10" id="KW-1185">Reference proteome</keyword>
<feature type="transmembrane region" description="Helical" evidence="7">
    <location>
        <begin position="1326"/>
        <end position="1349"/>
    </location>
</feature>
<evidence type="ECO:0000313" key="9">
    <source>
        <dbReference type="EMBL" id="CAH3166849.1"/>
    </source>
</evidence>
<evidence type="ECO:0000256" key="3">
    <source>
        <dbReference type="ARBA" id="ARBA00022741"/>
    </source>
</evidence>